<evidence type="ECO:0000313" key="1">
    <source>
        <dbReference type="EMBL" id="EAZ93799.1"/>
    </source>
</evidence>
<accession>A3IJ17</accession>
<keyword evidence="2" id="KW-1185">Reference proteome</keyword>
<dbReference type="Proteomes" id="UP000003781">
    <property type="component" value="Unassembled WGS sequence"/>
</dbReference>
<dbReference type="EMBL" id="AAXW01000002">
    <property type="protein sequence ID" value="EAZ93799.1"/>
    <property type="molecule type" value="Genomic_DNA"/>
</dbReference>
<dbReference type="AlphaFoldDB" id="A3IJ17"/>
<name>A3IJ17_9CHRO</name>
<proteinExistence type="predicted"/>
<comment type="caution">
    <text evidence="1">The sequence shown here is derived from an EMBL/GenBank/DDBJ whole genome shotgun (WGS) entry which is preliminary data.</text>
</comment>
<reference evidence="1 2" key="1">
    <citation type="submission" date="2007-03" db="EMBL/GenBank/DDBJ databases">
        <authorList>
            <person name="Stal L."/>
            <person name="Ferriera S."/>
            <person name="Johnson J."/>
            <person name="Kravitz S."/>
            <person name="Beeson K."/>
            <person name="Sutton G."/>
            <person name="Rogers Y.-H."/>
            <person name="Friedman R."/>
            <person name="Frazier M."/>
            <person name="Venter J.C."/>
        </authorList>
    </citation>
    <scope>NUCLEOTIDE SEQUENCE [LARGE SCALE GENOMIC DNA]</scope>
    <source>
        <strain evidence="1 2">CCY0110</strain>
    </source>
</reference>
<evidence type="ECO:0000313" key="2">
    <source>
        <dbReference type="Proteomes" id="UP000003781"/>
    </source>
</evidence>
<organism evidence="1 2">
    <name type="scientific">Crocosphaera chwakensis CCY0110</name>
    <dbReference type="NCBI Taxonomy" id="391612"/>
    <lineage>
        <taxon>Bacteria</taxon>
        <taxon>Bacillati</taxon>
        <taxon>Cyanobacteriota</taxon>
        <taxon>Cyanophyceae</taxon>
        <taxon>Oscillatoriophycideae</taxon>
        <taxon>Chroococcales</taxon>
        <taxon>Aphanothecaceae</taxon>
        <taxon>Crocosphaera</taxon>
        <taxon>Crocosphaera chwakensis</taxon>
    </lineage>
</organism>
<sequence>MAIDCTNDPLSIFFSPVGTEFYWRGFLKSRCPKTRSCCCHWHILVLLSLIYH</sequence>
<gene>
    <name evidence="1" type="ORF">CY0110_18427</name>
</gene>
<protein>
    <submittedName>
        <fullName evidence="1">Uncharacterized protein</fullName>
    </submittedName>
</protein>